<dbReference type="AlphaFoldDB" id="A0AB38D4F1"/>
<dbReference type="Proteomes" id="UP000185210">
    <property type="component" value="Unassembled WGS sequence"/>
</dbReference>
<evidence type="ECO:0000313" key="2">
    <source>
        <dbReference type="Proteomes" id="UP000185210"/>
    </source>
</evidence>
<comment type="caution">
    <text evidence="1">The sequence shown here is derived from an EMBL/GenBank/DDBJ whole genome shotgun (WGS) entry which is preliminary data.</text>
</comment>
<organism evidence="1 2">
    <name type="scientific">Mycobacteroides abscessus subsp. abscessus</name>
    <dbReference type="NCBI Taxonomy" id="1185650"/>
    <lineage>
        <taxon>Bacteria</taxon>
        <taxon>Bacillati</taxon>
        <taxon>Actinomycetota</taxon>
        <taxon>Actinomycetes</taxon>
        <taxon>Mycobacteriales</taxon>
        <taxon>Mycobacteriaceae</taxon>
        <taxon>Mycobacteroides</taxon>
        <taxon>Mycobacteroides abscessus</taxon>
    </lineage>
</organism>
<gene>
    <name evidence="1" type="ORF">SAMEA2070301_04481</name>
</gene>
<accession>A0AB38D4F1</accession>
<name>A0AB38D4F1_9MYCO</name>
<evidence type="ECO:0000313" key="1">
    <source>
        <dbReference type="EMBL" id="SIB76685.1"/>
    </source>
</evidence>
<proteinExistence type="predicted"/>
<sequence>MSDYEEDTGRRDKPGPYDVNDALERDCAGCGAQAGLKCPHPNGTGFKSCPCVERLKAGD</sequence>
<reference evidence="1 2" key="1">
    <citation type="submission" date="2016-11" db="EMBL/GenBank/DDBJ databases">
        <authorList>
            <consortium name="Pathogen Informatics"/>
        </authorList>
    </citation>
    <scope>NUCLEOTIDE SEQUENCE [LARGE SCALE GENOMIC DNA]</scope>
    <source>
        <strain evidence="1 2">104</strain>
    </source>
</reference>
<dbReference type="EMBL" id="FSHM01000008">
    <property type="protein sequence ID" value="SIB76685.1"/>
    <property type="molecule type" value="Genomic_DNA"/>
</dbReference>
<protein>
    <submittedName>
        <fullName evidence="1">Uncharacterized protein</fullName>
    </submittedName>
</protein>